<organism evidence="5">
    <name type="scientific">candidate division WOR-3 bacterium</name>
    <dbReference type="NCBI Taxonomy" id="2052148"/>
    <lineage>
        <taxon>Bacteria</taxon>
        <taxon>Bacteria division WOR-3</taxon>
    </lineage>
</organism>
<dbReference type="PROSITE" id="PS50293">
    <property type="entry name" value="TPR_REGION"/>
    <property type="match status" value="2"/>
</dbReference>
<dbReference type="InterPro" id="IPR019734">
    <property type="entry name" value="TPR_rpt"/>
</dbReference>
<feature type="transmembrane region" description="Helical" evidence="4">
    <location>
        <begin position="282"/>
        <end position="303"/>
    </location>
</feature>
<evidence type="ECO:0000256" key="1">
    <source>
        <dbReference type="ARBA" id="ARBA00022737"/>
    </source>
</evidence>
<dbReference type="InterPro" id="IPR051012">
    <property type="entry name" value="CellSynth/LPSAsmb/PSIAsmb"/>
</dbReference>
<sequence>MKNFIKRIENEKYPMLLGWLGLFSVIFIRNILESSFEGTQTFGFSPLSSRSFYMVFVHFALFYFSLFLWFMLIFYLFTKEKIEKIFRVLIYGMWFIVIPPIVDILISKGSGYKLTYLKGIEQFFEIHRFFDITKDLLESSWGQRLEISLAMLGGAVYILIKTKSILKTLLVALIIYLVIFFHGALPNTISKIPSYLGYKEISASAIITGNIFFIDSQNYAAIFLALSLIPSLIILNIVSPMNFKKLFTLKPSIIFLVFFLIGVSYGIWQLSKYYPSLFCNPLTYLVIVITLFTFQFAAQLFFIDKSLTIPLLFFIGFTAIALGPTFTVIFVLILISRYLINTKILSYGLTILAGFSLFFQDQTFFCFLPLNQKLIEEWGTKVQAWNFFLDKKYNQALSQYQKILEINPNSEAKKLFGLCYLHLGAPDSGISYLRATSKIDYEIALSLGDAYINKRDFANAELVYYQAINKDIEPLEFLIKTAELNARTGQKAKLDRVLAEAKKFGLAKFKYYQIIGDFYLFQKDYPNARFNYEKSLYYNPRSITARAGLATILYYERDYHGAETEFRKALQFEPRNDALYNNLGAIYLIRKDYQKAKATFEKSIKLNPSQIEGYYNLGLIYEATGEIAEAIKMYKKTLTIHPGFAPAQSALKRIGIND</sequence>
<evidence type="ECO:0000256" key="2">
    <source>
        <dbReference type="ARBA" id="ARBA00022803"/>
    </source>
</evidence>
<feature type="transmembrane region" description="Helical" evidence="4">
    <location>
        <begin position="344"/>
        <end position="360"/>
    </location>
</feature>
<evidence type="ECO:0000256" key="3">
    <source>
        <dbReference type="PROSITE-ProRule" id="PRU00339"/>
    </source>
</evidence>
<evidence type="ECO:0000313" key="5">
    <source>
        <dbReference type="EMBL" id="HHS52386.1"/>
    </source>
</evidence>
<dbReference type="PANTHER" id="PTHR45586">
    <property type="entry name" value="TPR REPEAT-CONTAINING PROTEIN PA4667"/>
    <property type="match status" value="1"/>
</dbReference>
<dbReference type="SUPFAM" id="SSF48452">
    <property type="entry name" value="TPR-like"/>
    <property type="match status" value="1"/>
</dbReference>
<feature type="transmembrane region" description="Helical" evidence="4">
    <location>
        <begin position="12"/>
        <end position="32"/>
    </location>
</feature>
<evidence type="ECO:0000256" key="4">
    <source>
        <dbReference type="SAM" id="Phobius"/>
    </source>
</evidence>
<feature type="transmembrane region" description="Helical" evidence="4">
    <location>
        <begin position="220"/>
        <end position="239"/>
    </location>
</feature>
<name>A0A7C6A9Z5_UNCW3</name>
<dbReference type="Pfam" id="PF13424">
    <property type="entry name" value="TPR_12"/>
    <property type="match status" value="1"/>
</dbReference>
<feature type="transmembrane region" description="Helical" evidence="4">
    <location>
        <begin position="309"/>
        <end position="335"/>
    </location>
</feature>
<reference evidence="5" key="1">
    <citation type="journal article" date="2020" name="mSystems">
        <title>Genome- and Community-Level Interaction Insights into Carbon Utilization and Element Cycling Functions of Hydrothermarchaeota in Hydrothermal Sediment.</title>
        <authorList>
            <person name="Zhou Z."/>
            <person name="Liu Y."/>
            <person name="Xu W."/>
            <person name="Pan J."/>
            <person name="Luo Z.H."/>
            <person name="Li M."/>
        </authorList>
    </citation>
    <scope>NUCLEOTIDE SEQUENCE [LARGE SCALE GENOMIC DNA]</scope>
    <source>
        <strain evidence="5">SpSt-876</strain>
    </source>
</reference>
<keyword evidence="4" id="KW-0472">Membrane</keyword>
<keyword evidence="4" id="KW-1133">Transmembrane helix</keyword>
<keyword evidence="4" id="KW-0812">Transmembrane</keyword>
<feature type="repeat" description="TPR" evidence="3">
    <location>
        <begin position="577"/>
        <end position="610"/>
    </location>
</feature>
<dbReference type="PANTHER" id="PTHR45586:SF1">
    <property type="entry name" value="LIPOPOLYSACCHARIDE ASSEMBLY PROTEIN B"/>
    <property type="match status" value="1"/>
</dbReference>
<feature type="repeat" description="TPR" evidence="3">
    <location>
        <begin position="509"/>
        <end position="542"/>
    </location>
</feature>
<comment type="caution">
    <text evidence="5">The sequence shown here is derived from an EMBL/GenBank/DDBJ whole genome shotgun (WGS) entry which is preliminary data.</text>
</comment>
<feature type="repeat" description="TPR" evidence="3">
    <location>
        <begin position="543"/>
        <end position="576"/>
    </location>
</feature>
<accession>A0A7C6A9Z5</accession>
<feature type="transmembrane region" description="Helical" evidence="4">
    <location>
        <begin position="195"/>
        <end position="213"/>
    </location>
</feature>
<dbReference type="SMART" id="SM00028">
    <property type="entry name" value="TPR"/>
    <property type="match status" value="6"/>
</dbReference>
<feature type="transmembrane region" description="Helical" evidence="4">
    <location>
        <begin position="52"/>
        <end position="76"/>
    </location>
</feature>
<dbReference type="AlphaFoldDB" id="A0A7C6A9Z5"/>
<dbReference type="EMBL" id="DTLI01000142">
    <property type="protein sequence ID" value="HHS52386.1"/>
    <property type="molecule type" value="Genomic_DNA"/>
</dbReference>
<feature type="transmembrane region" description="Helical" evidence="4">
    <location>
        <begin position="88"/>
        <end position="106"/>
    </location>
</feature>
<feature type="repeat" description="TPR" evidence="3">
    <location>
        <begin position="611"/>
        <end position="644"/>
    </location>
</feature>
<dbReference type="Pfam" id="PF13181">
    <property type="entry name" value="TPR_8"/>
    <property type="match status" value="1"/>
</dbReference>
<feature type="transmembrane region" description="Helical" evidence="4">
    <location>
        <begin position="141"/>
        <end position="160"/>
    </location>
</feature>
<proteinExistence type="predicted"/>
<protein>
    <submittedName>
        <fullName evidence="5">Tetratricopeptide repeat protein</fullName>
    </submittedName>
</protein>
<dbReference type="Gene3D" id="1.25.40.10">
    <property type="entry name" value="Tetratricopeptide repeat domain"/>
    <property type="match status" value="2"/>
</dbReference>
<dbReference type="PROSITE" id="PS50005">
    <property type="entry name" value="TPR"/>
    <property type="match status" value="4"/>
</dbReference>
<gene>
    <name evidence="5" type="ORF">ENW73_05925</name>
</gene>
<dbReference type="InterPro" id="IPR011990">
    <property type="entry name" value="TPR-like_helical_dom_sf"/>
</dbReference>
<keyword evidence="2 3" id="KW-0802">TPR repeat</keyword>
<keyword evidence="1" id="KW-0677">Repeat</keyword>
<feature type="transmembrane region" description="Helical" evidence="4">
    <location>
        <begin position="169"/>
        <end position="189"/>
    </location>
</feature>
<feature type="transmembrane region" description="Helical" evidence="4">
    <location>
        <begin position="251"/>
        <end position="270"/>
    </location>
</feature>